<dbReference type="GO" id="GO:0000428">
    <property type="term" value="C:DNA-directed RNA polymerase complex"/>
    <property type="evidence" value="ECO:0007669"/>
    <property type="project" value="UniProtKB-KW"/>
</dbReference>
<evidence type="ECO:0000313" key="16">
    <source>
        <dbReference type="EMBL" id="CUU91876.1"/>
    </source>
</evidence>
<dbReference type="Gene3D" id="3.90.1800.10">
    <property type="entry name" value="RNA polymerase alpha subunit dimerisation domain"/>
    <property type="match status" value="1"/>
</dbReference>
<dbReference type="Pfam" id="PF04560">
    <property type="entry name" value="RNA_pol_Rpb2_7"/>
    <property type="match status" value="1"/>
</dbReference>
<comment type="similarity">
    <text evidence="6 7">Belongs to the RNA polymerase beta chain family.</text>
</comment>
<keyword evidence="4 6" id="KW-0804">Transcription</keyword>
<dbReference type="Proteomes" id="UP000052257">
    <property type="component" value="Unassembled WGS sequence"/>
</dbReference>
<evidence type="ECO:0000259" key="12">
    <source>
        <dbReference type="Pfam" id="PF04563"/>
    </source>
</evidence>
<dbReference type="RefSeq" id="WP_059426650.1">
    <property type="nucleotide sequence ID" value="NZ_CP040464.1"/>
</dbReference>
<dbReference type="InterPro" id="IPR007641">
    <property type="entry name" value="RNA_pol_Rpb2_7"/>
</dbReference>
<dbReference type="Pfam" id="PF04563">
    <property type="entry name" value="RNA_pol_Rpb2_1"/>
    <property type="match status" value="1"/>
</dbReference>
<dbReference type="InterPro" id="IPR007120">
    <property type="entry name" value="DNA-dir_RNAP_su2_dom"/>
</dbReference>
<name>A0A9W5AWV2_CAMHY</name>
<evidence type="ECO:0000256" key="5">
    <source>
        <dbReference type="ARBA" id="ARBA00048552"/>
    </source>
</evidence>
<comment type="function">
    <text evidence="6 8">DNA-dependent RNA polymerase catalyzes the transcription of DNA into RNA using the four ribonucleoside triphosphates as substrates.</text>
</comment>
<dbReference type="InterPro" id="IPR007645">
    <property type="entry name" value="RNA_pol_Rpb2_3"/>
</dbReference>
<dbReference type="PROSITE" id="PS01166">
    <property type="entry name" value="RNA_POL_BETA"/>
    <property type="match status" value="1"/>
</dbReference>
<evidence type="ECO:0000256" key="3">
    <source>
        <dbReference type="ARBA" id="ARBA00022695"/>
    </source>
</evidence>
<comment type="subunit">
    <text evidence="6 8">The RNAP catalytic core consists of 2 alpha, 1 beta, 1 beta' and 1 omega subunit. When a sigma factor is associated with the core the holoenzyme is formed, which can initiate transcription.</text>
</comment>
<dbReference type="InterPro" id="IPR037034">
    <property type="entry name" value="RNA_pol_Rpb2_2_sf"/>
</dbReference>
<dbReference type="InterPro" id="IPR014724">
    <property type="entry name" value="RNA_pol_RPB2_OB-fold"/>
</dbReference>
<gene>
    <name evidence="6 16" type="primary">rpoB</name>
    <name evidence="15" type="ORF">ERS739220_01878</name>
    <name evidence="16" type="ORF">ERS739223_01799</name>
</gene>
<feature type="domain" description="RNA polymerase Rpb2" evidence="13">
    <location>
        <begin position="529"/>
        <end position="597"/>
    </location>
</feature>
<dbReference type="Proteomes" id="UP000052245">
    <property type="component" value="Unassembled WGS sequence"/>
</dbReference>
<keyword evidence="1 6" id="KW-0240">DNA-directed RNA polymerase</keyword>
<sequence length="1379" mass="156599">MLNSLYSGNRLRVDFSNVTKEIDVPNLLQLQKKSFDHFLNLDNSQYESGIEKVFKSIFPIHDPQNRLTLEYVSSEISKPRYTIRECMERGLTYSVNLKMKIRLIVHDRDEKTGEKIGVKDIKEQEIFVREIPLMTDRISFIINGVERVVVNQLHRSPGVIFKEEESPTVVNKLIYTAQIIPDRGSWLYFEYDTKDVLYVRINKRRKVPITILFRALGYKKQDIVKLFYPIQTLYIKNNKFLTPFNPDDFMGRVDYDIKDENGNILHQAGKRLTKKKADKLIEDGLKWVEYPAEVLVNRYLANPIIDKESGEVIYDALTQLDENKLAKIVAEEETIEIANDLASGVDDAIINSFLQDYETLKLLKQTEDIEDENDLAAIRIYKVMRPGEPVVKEAARTFVNDLFFNPERYDLTKVGRMKMNHKLGLSVPEYVTTLTNEDIIKTAKYLIKVKNGQGHIDDRDHLGNRRIRSIGELLANELHLGFVKMQKAIRDKFTSLSNNVDELMPYDLVNPKMITTTIMEFFTGGQLSQFMDQTNPLSEVTHKRRLSALGEGGLVKERAGFEVRDVHPTHYGRICPVETPEGQNIGLINTLSTYAKVNDLGFVEAPYRKVENGKVTNEIVYLTATQEEGHIIAPASTILDENDMIKEDLIEVRQDGEMLLAKREDVTLIDLCSGMVMGVAASLIPFLEHDDANRALMGSNMQRQAVPLLKATAPIVGTGMEAIVARDAWEAIKAKRPGVVEKVDNRNIFILGEDENGPYIDQYTMEKNLRTNQNTTFGQHPIVRKGDEIKAGQIIADGPSMEEGELAIGKNALIAFMPWNGYNYEDAIVMSERMIRQDAFTSVHVYEKEIEARELKDGVEEITRDIPNMKEEDLIHLDESGIVKIGTHVKPGMILVGKVSPKGEVKPTPEERLLRAIFGEKAGHVVNKSLYAGASLEGVVIDVKIFTKKGYEKDARSFKAYEDEKNMLEKEHHDRLLMLDREEMLRVTALLSKNPLDSELEIGNKTYKKGDVVKRTDLDNVNRFTLNTYVKSFSKEIQKTYEDMKTYFQNEKKKLKDEHDAKLEILEKDDILPSGVVKLVKVYIATKRKLKVGDKMAGRHGNKGIVSNIVPDVDMPYLPNGRTVDIVLNPLGVPSRMNIGQILESHLGLVGMRLGEQITEIFEAKKGEWLKELRAKMIEIADVSRLMDAKSILSKISDEKLIDYARDWSNGVRFATPIFEGVKADEFKKLFEMAKIDMDGKTELYDGRTGSKMEERVNVGCMYMLKLHHLVDEKVHARSTGPYSLVTQQPVGGKALSGGQRFGEMEVWALEAYGAAHTLREMLTVKSDDVEGRLAAYKALTRGENVPSTGIPETFFVLTNELKSLALDVEIYDEDENNE</sequence>
<feature type="domain" description="RNA polymerase Rpb2" evidence="11">
    <location>
        <begin position="155"/>
        <end position="226"/>
    </location>
</feature>
<dbReference type="Gene3D" id="2.40.270.10">
    <property type="entry name" value="DNA-directed RNA polymerase, subunit 2, domain 6"/>
    <property type="match status" value="1"/>
</dbReference>
<dbReference type="Gene3D" id="2.30.150.10">
    <property type="entry name" value="DNA-directed RNA polymerase, beta subunit, external 1 domain"/>
    <property type="match status" value="1"/>
</dbReference>
<evidence type="ECO:0000256" key="2">
    <source>
        <dbReference type="ARBA" id="ARBA00022679"/>
    </source>
</evidence>
<comment type="caution">
    <text evidence="16">The sequence shown here is derived from an EMBL/GenBank/DDBJ whole genome shotgun (WGS) entry which is preliminary data.</text>
</comment>
<accession>A0A9W5AWV2</accession>
<dbReference type="Gene3D" id="3.90.1100.10">
    <property type="match status" value="2"/>
</dbReference>
<dbReference type="InterPro" id="IPR037033">
    <property type="entry name" value="DNA-dir_RNAP_su2_hyb_sf"/>
</dbReference>
<dbReference type="InterPro" id="IPR007121">
    <property type="entry name" value="RNA_pol_bsu_CS"/>
</dbReference>
<dbReference type="Pfam" id="PF04565">
    <property type="entry name" value="RNA_pol_Rpb2_3"/>
    <property type="match status" value="1"/>
</dbReference>
<dbReference type="PANTHER" id="PTHR20856">
    <property type="entry name" value="DNA-DIRECTED RNA POLYMERASE I SUBUNIT 2"/>
    <property type="match status" value="1"/>
</dbReference>
<evidence type="ECO:0000259" key="10">
    <source>
        <dbReference type="Pfam" id="PF04560"/>
    </source>
</evidence>
<dbReference type="InterPro" id="IPR007642">
    <property type="entry name" value="RNA_pol_Rpb2_2"/>
</dbReference>
<dbReference type="Pfam" id="PF04561">
    <property type="entry name" value="RNA_pol_Rpb2_2"/>
    <property type="match status" value="2"/>
</dbReference>
<dbReference type="EMBL" id="FAUW01000005">
    <property type="protein sequence ID" value="CUU88385.1"/>
    <property type="molecule type" value="Genomic_DNA"/>
</dbReference>
<dbReference type="HAMAP" id="MF_01321">
    <property type="entry name" value="RNApol_bact_RpoB"/>
    <property type="match status" value="1"/>
</dbReference>
<dbReference type="InterPro" id="IPR042107">
    <property type="entry name" value="DNA-dir_RNA_pol_bsu_ext_1_sf"/>
</dbReference>
<comment type="catalytic activity">
    <reaction evidence="5 6 8">
        <text>RNA(n) + a ribonucleoside 5'-triphosphate = RNA(n+1) + diphosphate</text>
        <dbReference type="Rhea" id="RHEA:21248"/>
        <dbReference type="Rhea" id="RHEA-COMP:14527"/>
        <dbReference type="Rhea" id="RHEA-COMP:17342"/>
        <dbReference type="ChEBI" id="CHEBI:33019"/>
        <dbReference type="ChEBI" id="CHEBI:61557"/>
        <dbReference type="ChEBI" id="CHEBI:140395"/>
        <dbReference type="EC" id="2.7.7.6"/>
    </reaction>
</comment>
<evidence type="ECO:0000313" key="17">
    <source>
        <dbReference type="Proteomes" id="UP000052245"/>
    </source>
</evidence>
<evidence type="ECO:0000256" key="7">
    <source>
        <dbReference type="RuleBase" id="RU000434"/>
    </source>
</evidence>
<dbReference type="GO" id="GO:0006351">
    <property type="term" value="P:DNA-templated transcription"/>
    <property type="evidence" value="ECO:0007669"/>
    <property type="project" value="UniProtKB-UniRule"/>
</dbReference>
<dbReference type="EMBL" id="FAVC01000004">
    <property type="protein sequence ID" value="CUU91876.1"/>
    <property type="molecule type" value="Genomic_DNA"/>
</dbReference>
<dbReference type="InterPro" id="IPR015712">
    <property type="entry name" value="DNA-dir_RNA_pol_su2"/>
</dbReference>
<evidence type="ECO:0000259" key="9">
    <source>
        <dbReference type="Pfam" id="PF00562"/>
    </source>
</evidence>
<feature type="domain" description="RNA polymerase Rpb2" evidence="11">
    <location>
        <begin position="362"/>
        <end position="468"/>
    </location>
</feature>
<evidence type="ECO:0000256" key="8">
    <source>
        <dbReference type="RuleBase" id="RU363031"/>
    </source>
</evidence>
<dbReference type="InterPro" id="IPR010243">
    <property type="entry name" value="RNA_pol_bsu_bac"/>
</dbReference>
<evidence type="ECO:0000256" key="1">
    <source>
        <dbReference type="ARBA" id="ARBA00022478"/>
    </source>
</evidence>
<dbReference type="Gene3D" id="2.40.50.150">
    <property type="match status" value="1"/>
</dbReference>
<evidence type="ECO:0000313" key="18">
    <source>
        <dbReference type="Proteomes" id="UP000052257"/>
    </source>
</evidence>
<dbReference type="Pfam" id="PF10385">
    <property type="entry name" value="RNA_pol_Rpb2_45"/>
    <property type="match status" value="1"/>
</dbReference>
<evidence type="ECO:0000259" key="11">
    <source>
        <dbReference type="Pfam" id="PF04561"/>
    </source>
</evidence>
<feature type="domain" description="DNA-directed RNA polymerase subunit 2 hybrid-binding" evidence="9">
    <location>
        <begin position="734"/>
        <end position="1295"/>
    </location>
</feature>
<evidence type="ECO:0000259" key="13">
    <source>
        <dbReference type="Pfam" id="PF04565"/>
    </source>
</evidence>
<dbReference type="EC" id="2.7.7.6" evidence="6 8"/>
<evidence type="ECO:0000259" key="14">
    <source>
        <dbReference type="Pfam" id="PF10385"/>
    </source>
</evidence>
<dbReference type="CDD" id="cd00653">
    <property type="entry name" value="RNA_pol_B_RPB2"/>
    <property type="match status" value="1"/>
</dbReference>
<evidence type="ECO:0000313" key="15">
    <source>
        <dbReference type="EMBL" id="CUU88385.1"/>
    </source>
</evidence>
<dbReference type="InterPro" id="IPR007644">
    <property type="entry name" value="RNA_pol_bsu_protrusion"/>
</dbReference>
<feature type="domain" description="RNA polymerase beta subunit protrusion" evidence="12">
    <location>
        <begin position="27"/>
        <end position="515"/>
    </location>
</feature>
<dbReference type="NCBIfam" id="TIGR02013">
    <property type="entry name" value="rpoB"/>
    <property type="match status" value="1"/>
</dbReference>
<dbReference type="Gene3D" id="2.40.50.100">
    <property type="match status" value="1"/>
</dbReference>
<proteinExistence type="inferred from homology"/>
<keyword evidence="2 6" id="KW-0808">Transferase</keyword>
<feature type="domain" description="DNA-directed RNA polymerase beta subunit external 1" evidence="14">
    <location>
        <begin position="607"/>
        <end position="670"/>
    </location>
</feature>
<dbReference type="Gene3D" id="3.90.1110.10">
    <property type="entry name" value="RNA polymerase Rpb2, domain 2"/>
    <property type="match status" value="1"/>
</dbReference>
<dbReference type="GO" id="GO:0003677">
    <property type="term" value="F:DNA binding"/>
    <property type="evidence" value="ECO:0007669"/>
    <property type="project" value="UniProtKB-UniRule"/>
</dbReference>
<dbReference type="GO" id="GO:0003899">
    <property type="term" value="F:DNA-directed RNA polymerase activity"/>
    <property type="evidence" value="ECO:0007669"/>
    <property type="project" value="UniProtKB-UniRule"/>
</dbReference>
<feature type="domain" description="RNA polymerase Rpb2" evidence="10">
    <location>
        <begin position="1298"/>
        <end position="1373"/>
    </location>
</feature>
<keyword evidence="3 6" id="KW-0548">Nucleotidyltransferase</keyword>
<dbReference type="GO" id="GO:0032549">
    <property type="term" value="F:ribonucleoside binding"/>
    <property type="evidence" value="ECO:0007669"/>
    <property type="project" value="InterPro"/>
</dbReference>
<organism evidence="16 17">
    <name type="scientific">Campylobacter hyointestinalis subsp. hyointestinalis</name>
    <dbReference type="NCBI Taxonomy" id="91352"/>
    <lineage>
        <taxon>Bacteria</taxon>
        <taxon>Pseudomonadati</taxon>
        <taxon>Campylobacterota</taxon>
        <taxon>Epsilonproteobacteria</taxon>
        <taxon>Campylobacterales</taxon>
        <taxon>Campylobacteraceae</taxon>
        <taxon>Campylobacter</taxon>
    </lineage>
</organism>
<protein>
    <recommendedName>
        <fullName evidence="6 8">DNA-directed RNA polymerase subunit beta</fullName>
        <shortName evidence="6">RNAP subunit beta</shortName>
        <ecNumber evidence="6 8">2.7.7.6</ecNumber>
    </recommendedName>
    <alternativeName>
        <fullName evidence="6">RNA polymerase subunit beta</fullName>
    </alternativeName>
    <alternativeName>
        <fullName evidence="6">Transcriptase subunit beta</fullName>
    </alternativeName>
</protein>
<evidence type="ECO:0000256" key="4">
    <source>
        <dbReference type="ARBA" id="ARBA00023163"/>
    </source>
</evidence>
<dbReference type="InterPro" id="IPR019462">
    <property type="entry name" value="DNA-dir_RNA_pol_bsu_external_1"/>
</dbReference>
<dbReference type="Pfam" id="PF00562">
    <property type="entry name" value="RNA_pol_Rpb2_6"/>
    <property type="match status" value="1"/>
</dbReference>
<dbReference type="SUPFAM" id="SSF64484">
    <property type="entry name" value="beta and beta-prime subunits of DNA dependent RNA-polymerase"/>
    <property type="match status" value="1"/>
</dbReference>
<evidence type="ECO:0000256" key="6">
    <source>
        <dbReference type="HAMAP-Rule" id="MF_01321"/>
    </source>
</evidence>
<dbReference type="NCBIfam" id="NF001616">
    <property type="entry name" value="PRK00405.1"/>
    <property type="match status" value="1"/>
</dbReference>
<reference evidence="17 18" key="1">
    <citation type="submission" date="2015-11" db="EMBL/GenBank/DDBJ databases">
        <authorList>
            <consortium name="Pathogen Informatics"/>
        </authorList>
    </citation>
    <scope>NUCLEOTIDE SEQUENCE [LARGE SCALE GENOMIC DNA]</scope>
    <source>
        <strain evidence="15 18">006A-0191</strain>
        <strain evidence="16 17">007A-0283</strain>
    </source>
</reference>